<dbReference type="AlphaFoldDB" id="A0A9P6KNU3"/>
<reference evidence="1" key="1">
    <citation type="journal article" date="2020" name="Mol. Plant Microbe Interact.">
        <title>Genome Sequence of the Biocontrol Agent Coniothyrium minitans strain Conio (IMI 134523).</title>
        <authorList>
            <person name="Patel D."/>
            <person name="Shittu T.A."/>
            <person name="Baroncelli R."/>
            <person name="Muthumeenakshi S."/>
            <person name="Osborne T.H."/>
            <person name="Janganan T.K."/>
            <person name="Sreenivasaprasad S."/>
        </authorList>
    </citation>
    <scope>NUCLEOTIDE SEQUENCE</scope>
    <source>
        <strain evidence="1">Conio</strain>
    </source>
</reference>
<name>A0A9P6KNU3_9PLEO</name>
<dbReference type="Proteomes" id="UP000756921">
    <property type="component" value="Unassembled WGS sequence"/>
</dbReference>
<accession>A0A9P6KNU3</accession>
<protein>
    <submittedName>
        <fullName evidence="1">Uncharacterized protein</fullName>
    </submittedName>
</protein>
<gene>
    <name evidence="1" type="ORF">PMIN01_09070</name>
</gene>
<organism evidence="1 2">
    <name type="scientific">Paraphaeosphaeria minitans</name>
    <dbReference type="NCBI Taxonomy" id="565426"/>
    <lineage>
        <taxon>Eukaryota</taxon>
        <taxon>Fungi</taxon>
        <taxon>Dikarya</taxon>
        <taxon>Ascomycota</taxon>
        <taxon>Pezizomycotina</taxon>
        <taxon>Dothideomycetes</taxon>
        <taxon>Pleosporomycetidae</taxon>
        <taxon>Pleosporales</taxon>
        <taxon>Massarineae</taxon>
        <taxon>Didymosphaeriaceae</taxon>
        <taxon>Paraphaeosphaeria</taxon>
    </lineage>
</organism>
<keyword evidence="2" id="KW-1185">Reference proteome</keyword>
<evidence type="ECO:0000313" key="1">
    <source>
        <dbReference type="EMBL" id="KAF9733387.1"/>
    </source>
</evidence>
<sequence length="23" mass="2595">MFVLLHPRIEDLAVGVSKEARDV</sequence>
<evidence type="ECO:0000313" key="2">
    <source>
        <dbReference type="Proteomes" id="UP000756921"/>
    </source>
</evidence>
<dbReference type="EMBL" id="WJXW01000009">
    <property type="protein sequence ID" value="KAF9733387.1"/>
    <property type="molecule type" value="Genomic_DNA"/>
</dbReference>
<comment type="caution">
    <text evidence="1">The sequence shown here is derived from an EMBL/GenBank/DDBJ whole genome shotgun (WGS) entry which is preliminary data.</text>
</comment>
<proteinExistence type="predicted"/>